<dbReference type="Proteomes" id="UP000199286">
    <property type="component" value="Unassembled WGS sequence"/>
</dbReference>
<keyword evidence="3" id="KW-1185">Reference proteome</keyword>
<evidence type="ECO:0000313" key="2">
    <source>
        <dbReference type="EMBL" id="SDY85721.1"/>
    </source>
</evidence>
<reference evidence="2 3" key="1">
    <citation type="submission" date="2016-10" db="EMBL/GenBank/DDBJ databases">
        <authorList>
            <person name="de Groot N.N."/>
        </authorList>
    </citation>
    <scope>NUCLEOTIDE SEQUENCE [LARGE SCALE GENOMIC DNA]</scope>
    <source>
        <strain evidence="2 3">DSM 26880</strain>
    </source>
</reference>
<proteinExistence type="predicted"/>
<sequence length="66" mass="7299">MTEFFTTEIILAGTLVSLSAMAMTASIVVLRPPKDRRPTVDLDAFVRNAPYHRLREIGIVVEEPAA</sequence>
<keyword evidence="1" id="KW-0812">Transmembrane</keyword>
<accession>A0A1H3N9U4</accession>
<keyword evidence="1" id="KW-0472">Membrane</keyword>
<protein>
    <submittedName>
        <fullName evidence="2">Uncharacterized protein</fullName>
    </submittedName>
</protein>
<dbReference type="EMBL" id="FNPF01000022">
    <property type="protein sequence ID" value="SDY85721.1"/>
    <property type="molecule type" value="Genomic_DNA"/>
</dbReference>
<dbReference type="RefSeq" id="WP_089885799.1">
    <property type="nucleotide sequence ID" value="NZ_FNPF01000022.1"/>
</dbReference>
<dbReference type="STRING" id="321339.SAMN05444340_12211"/>
<dbReference type="OrthoDB" id="7866507at2"/>
<keyword evidence="1" id="KW-1133">Transmembrane helix</keyword>
<evidence type="ECO:0000256" key="1">
    <source>
        <dbReference type="SAM" id="Phobius"/>
    </source>
</evidence>
<organism evidence="2 3">
    <name type="scientific">Citreimonas salinaria</name>
    <dbReference type="NCBI Taxonomy" id="321339"/>
    <lineage>
        <taxon>Bacteria</taxon>
        <taxon>Pseudomonadati</taxon>
        <taxon>Pseudomonadota</taxon>
        <taxon>Alphaproteobacteria</taxon>
        <taxon>Rhodobacterales</taxon>
        <taxon>Roseobacteraceae</taxon>
        <taxon>Citreimonas</taxon>
    </lineage>
</organism>
<dbReference type="AlphaFoldDB" id="A0A1H3N9U4"/>
<evidence type="ECO:0000313" key="3">
    <source>
        <dbReference type="Proteomes" id="UP000199286"/>
    </source>
</evidence>
<gene>
    <name evidence="2" type="ORF">SAMN05444340_12211</name>
</gene>
<name>A0A1H3N9U4_9RHOB</name>
<feature type="transmembrane region" description="Helical" evidence="1">
    <location>
        <begin position="6"/>
        <end position="30"/>
    </location>
</feature>